<name>A0A8R1EBJ2_CAEJA</name>
<evidence type="ECO:0000313" key="2">
    <source>
        <dbReference type="EnsemblMetazoa" id="CJA28748.1"/>
    </source>
</evidence>
<dbReference type="GO" id="GO:0031573">
    <property type="term" value="P:mitotic intra-S DNA damage checkpoint signaling"/>
    <property type="evidence" value="ECO:0007669"/>
    <property type="project" value="TreeGrafter"/>
</dbReference>
<dbReference type="GO" id="GO:0006281">
    <property type="term" value="P:DNA repair"/>
    <property type="evidence" value="ECO:0007669"/>
    <property type="project" value="TreeGrafter"/>
</dbReference>
<dbReference type="GO" id="GO:0000076">
    <property type="term" value="P:DNA replication checkpoint signaling"/>
    <property type="evidence" value="ECO:0007669"/>
    <property type="project" value="TreeGrafter"/>
</dbReference>
<dbReference type="EnsemblMetazoa" id="CJA28748.1">
    <property type="protein sequence ID" value="CJA28748.1"/>
    <property type="gene ID" value="WBGene00184322"/>
</dbReference>
<proteinExistence type="predicted"/>
<keyword evidence="3" id="KW-1185">Reference proteome</keyword>
<evidence type="ECO:0000313" key="3">
    <source>
        <dbReference type="Proteomes" id="UP000005237"/>
    </source>
</evidence>
<reference evidence="3" key="1">
    <citation type="submission" date="2010-08" db="EMBL/GenBank/DDBJ databases">
        <authorList>
            <consortium name="Caenorhabditis japonica Sequencing Consortium"/>
            <person name="Wilson R.K."/>
        </authorList>
    </citation>
    <scope>NUCLEOTIDE SEQUENCE [LARGE SCALE GENOMIC DNA]</scope>
    <source>
        <strain evidence="3">DF5081</strain>
    </source>
</reference>
<reference evidence="2" key="2">
    <citation type="submission" date="2022-06" db="UniProtKB">
        <authorList>
            <consortium name="EnsemblMetazoa"/>
        </authorList>
    </citation>
    <scope>IDENTIFICATION</scope>
    <source>
        <strain evidence="2">DF5081</strain>
    </source>
</reference>
<dbReference type="Proteomes" id="UP000005237">
    <property type="component" value="Unassembled WGS sequence"/>
</dbReference>
<feature type="region of interest" description="Disordered" evidence="1">
    <location>
        <begin position="313"/>
        <end position="400"/>
    </location>
</feature>
<accession>A0A8R1EBJ2</accession>
<feature type="compositionally biased region" description="Basic and acidic residues" evidence="1">
    <location>
        <begin position="374"/>
        <end position="385"/>
    </location>
</feature>
<organism evidence="2 3">
    <name type="scientific">Caenorhabditis japonica</name>
    <dbReference type="NCBI Taxonomy" id="281687"/>
    <lineage>
        <taxon>Eukaryota</taxon>
        <taxon>Metazoa</taxon>
        <taxon>Ecdysozoa</taxon>
        <taxon>Nematoda</taxon>
        <taxon>Chromadorea</taxon>
        <taxon>Rhabditida</taxon>
        <taxon>Rhabditina</taxon>
        <taxon>Rhabditomorpha</taxon>
        <taxon>Rhabditoidea</taxon>
        <taxon>Rhabditidae</taxon>
        <taxon>Peloderinae</taxon>
        <taxon>Caenorhabditis</taxon>
    </lineage>
</organism>
<dbReference type="InterPro" id="IPR046938">
    <property type="entry name" value="DNA_clamp_sf"/>
</dbReference>
<dbReference type="PANTHER" id="PTHR15237">
    <property type="entry name" value="DNA REPAIR PROTEIN RAD9"/>
    <property type="match status" value="1"/>
</dbReference>
<feature type="region of interest" description="Disordered" evidence="1">
    <location>
        <begin position="1"/>
        <end position="21"/>
    </location>
</feature>
<evidence type="ECO:0000256" key="1">
    <source>
        <dbReference type="SAM" id="MobiDB-lite"/>
    </source>
</evidence>
<dbReference type="SUPFAM" id="SSF55979">
    <property type="entry name" value="DNA clamp"/>
    <property type="match status" value="1"/>
</dbReference>
<protein>
    <recommendedName>
        <fullName evidence="4">Cell cycle checkpoint control protein</fullName>
    </recommendedName>
</protein>
<evidence type="ECO:0008006" key="4">
    <source>
        <dbReference type="Google" id="ProtNLM"/>
    </source>
</evidence>
<dbReference type="GO" id="GO:0030896">
    <property type="term" value="C:checkpoint clamp complex"/>
    <property type="evidence" value="ECO:0007669"/>
    <property type="project" value="InterPro"/>
</dbReference>
<dbReference type="InterPro" id="IPR007268">
    <property type="entry name" value="Rad9/Ddc1"/>
</dbReference>
<dbReference type="Pfam" id="PF04139">
    <property type="entry name" value="Rad9"/>
    <property type="match status" value="1"/>
</dbReference>
<dbReference type="Gene3D" id="3.70.10.10">
    <property type="match status" value="1"/>
</dbReference>
<sequence>MQATHESYAGNTSSSASKSRENLDMKGAQFVVQSNLKIIARSIAALSKMSEDVLIEVSDGGLFLKVVHRSKFCVFRFAPEFFNTCDVSMINKRAVNICRLSMKSAQRIFKGVSLGDKNFVGCEFRIDPKGEKMLINLEMNYDIHRVIHAKLREMSNVLQKPVYDRALCRNTTVLFASTLLSILAPMKNDVEVTMKVDEEGVTFRNYHSSCGTTSYNGSEFRARKKVKTEATLGVDKVSRHEVSIEVEFSFSLKEVMAIALFADQLGSEVCLYYDLPGRPMVLSIESHPNFDVELALPTIGNEDEVDLDGGIVTETLGRTESESAEDVTKRRNSEISESIHCKKKVSAEKIDITSSGSPSTSQKSKPKRGPIQTQERHSSESEPSKNKFNKAGYNENTTVPVAERSWRDNEVLEEEQVQQPQQQLESTIPEEQEVQVMEELMEVDPRIEEEEQVVGRNDVEDVTTRVRENCSISPVTIEDDQEEEEPREDDAFFRVPEPKRKKVDENRNKKIRRILMGTSRRDTIRMSQQFTGNPLAFDTQK</sequence>
<feature type="region of interest" description="Disordered" evidence="1">
    <location>
        <begin position="517"/>
        <end position="541"/>
    </location>
</feature>
<dbReference type="GO" id="GO:0071479">
    <property type="term" value="P:cellular response to ionizing radiation"/>
    <property type="evidence" value="ECO:0007669"/>
    <property type="project" value="TreeGrafter"/>
</dbReference>
<feature type="compositionally biased region" description="Low complexity" evidence="1">
    <location>
        <begin position="353"/>
        <end position="363"/>
    </location>
</feature>
<feature type="compositionally biased region" description="Polar residues" evidence="1">
    <location>
        <begin position="1"/>
        <end position="17"/>
    </location>
</feature>
<dbReference type="AlphaFoldDB" id="A0A8R1EBJ2"/>
<feature type="compositionally biased region" description="Basic and acidic residues" evidence="1">
    <location>
        <begin position="317"/>
        <end position="351"/>
    </location>
</feature>
<dbReference type="PANTHER" id="PTHR15237:SF0">
    <property type="entry name" value="CELL CYCLE CHECKPOINT CONTROL PROTEIN"/>
    <property type="match status" value="1"/>
</dbReference>